<evidence type="ECO:0000256" key="1">
    <source>
        <dbReference type="ARBA" id="ARBA00023015"/>
    </source>
</evidence>
<dbReference type="PROSITE" id="PS50956">
    <property type="entry name" value="HTH_ASNC_2"/>
    <property type="match status" value="1"/>
</dbReference>
<keyword evidence="5" id="KW-0808">Transferase</keyword>
<protein>
    <submittedName>
        <fullName evidence="5">Adenosylmethionine-8-amino-7-oxononanoate aminotransferase protein</fullName>
        <ecNumber evidence="5">2.6.1.62</ecNumber>
    </submittedName>
</protein>
<dbReference type="Pfam" id="PF13412">
    <property type="entry name" value="HTH_24"/>
    <property type="match status" value="1"/>
</dbReference>
<dbReference type="SUPFAM" id="SSF46785">
    <property type="entry name" value="Winged helix' DNA-binding domain"/>
    <property type="match status" value="1"/>
</dbReference>
<dbReference type="GO" id="GO:0005829">
    <property type="term" value="C:cytosol"/>
    <property type="evidence" value="ECO:0007669"/>
    <property type="project" value="TreeGrafter"/>
</dbReference>
<keyword evidence="3" id="KW-0804">Transcription</keyword>
<dbReference type="GO" id="GO:0004015">
    <property type="term" value="F:adenosylmethionine-8-amino-7-oxononanoate transaminase activity"/>
    <property type="evidence" value="ECO:0007669"/>
    <property type="project" value="UniProtKB-EC"/>
</dbReference>
<dbReference type="PRINTS" id="PR00033">
    <property type="entry name" value="HTHASNC"/>
</dbReference>
<dbReference type="Gene3D" id="3.30.70.920">
    <property type="match status" value="1"/>
</dbReference>
<dbReference type="SMART" id="SM00344">
    <property type="entry name" value="HTH_ASNC"/>
    <property type="match status" value="1"/>
</dbReference>
<evidence type="ECO:0000259" key="4">
    <source>
        <dbReference type="PROSITE" id="PS50956"/>
    </source>
</evidence>
<dbReference type="InterPro" id="IPR011008">
    <property type="entry name" value="Dimeric_a/b-barrel"/>
</dbReference>
<evidence type="ECO:0000256" key="3">
    <source>
        <dbReference type="ARBA" id="ARBA00023163"/>
    </source>
</evidence>
<dbReference type="InterPro" id="IPR000485">
    <property type="entry name" value="AsnC-type_HTH_dom"/>
</dbReference>
<dbReference type="GO" id="GO:0043565">
    <property type="term" value="F:sequence-specific DNA binding"/>
    <property type="evidence" value="ECO:0007669"/>
    <property type="project" value="InterPro"/>
</dbReference>
<keyword evidence="5" id="KW-0032">Aminotransferase</keyword>
<reference evidence="5 6" key="1">
    <citation type="journal article" date="2011" name="J. Bacteriol.">
        <title>Genome sequence of Salinisphaera shabanensis, a gammaproteobacterium from the harsh, variable environment of the brine-seawater interface of the Shaban Deep in the Red Sea.</title>
        <authorList>
            <person name="Antunes A."/>
            <person name="Alam I."/>
            <person name="Bajic V.B."/>
            <person name="Stingl U."/>
        </authorList>
    </citation>
    <scope>NUCLEOTIDE SEQUENCE [LARGE SCALE GENOMIC DNA]</scope>
    <source>
        <strain evidence="5 6">E1L3A</strain>
    </source>
</reference>
<dbReference type="Proteomes" id="UP000006242">
    <property type="component" value="Unassembled WGS sequence"/>
</dbReference>
<dbReference type="PROSITE" id="PS00519">
    <property type="entry name" value="HTH_ASNC_1"/>
    <property type="match status" value="1"/>
</dbReference>
<dbReference type="InterPro" id="IPR036388">
    <property type="entry name" value="WH-like_DNA-bd_sf"/>
</dbReference>
<feature type="domain" description="HTH asnC-type" evidence="4">
    <location>
        <begin position="10"/>
        <end position="71"/>
    </location>
</feature>
<dbReference type="EMBL" id="AFNV02000003">
    <property type="protein sequence ID" value="ERJ20413.1"/>
    <property type="molecule type" value="Genomic_DNA"/>
</dbReference>
<gene>
    <name evidence="5" type="ORF">SSPSH_000523</name>
</gene>
<dbReference type="FunFam" id="1.10.10.10:FF:000186">
    <property type="entry name" value="AsnC family transcriptional regulator"/>
    <property type="match status" value="1"/>
</dbReference>
<dbReference type="InterPro" id="IPR011991">
    <property type="entry name" value="ArsR-like_HTH"/>
</dbReference>
<dbReference type="GO" id="GO:0043200">
    <property type="term" value="P:response to amino acid"/>
    <property type="evidence" value="ECO:0007669"/>
    <property type="project" value="TreeGrafter"/>
</dbReference>
<accession>U2G2J5</accession>
<keyword evidence="2" id="KW-0238">DNA-binding</keyword>
<evidence type="ECO:0000313" key="6">
    <source>
        <dbReference type="Proteomes" id="UP000006242"/>
    </source>
</evidence>
<dbReference type="InterPro" id="IPR019888">
    <property type="entry name" value="Tscrpt_reg_AsnC-like"/>
</dbReference>
<comment type="caution">
    <text evidence="5">The sequence shown here is derived from an EMBL/GenBank/DDBJ whole genome shotgun (WGS) entry which is preliminary data.</text>
</comment>
<dbReference type="AlphaFoldDB" id="U2G2J5"/>
<dbReference type="GO" id="GO:0006355">
    <property type="term" value="P:regulation of DNA-templated transcription"/>
    <property type="evidence" value="ECO:0007669"/>
    <property type="project" value="UniProtKB-ARBA"/>
</dbReference>
<dbReference type="InterPro" id="IPR019885">
    <property type="entry name" value="Tscrpt_reg_HTH_AsnC-type_CS"/>
</dbReference>
<evidence type="ECO:0000256" key="2">
    <source>
        <dbReference type="ARBA" id="ARBA00023125"/>
    </source>
</evidence>
<dbReference type="SUPFAM" id="SSF54909">
    <property type="entry name" value="Dimeric alpha+beta barrel"/>
    <property type="match status" value="1"/>
</dbReference>
<keyword evidence="1" id="KW-0805">Transcription regulation</keyword>
<dbReference type="InterPro" id="IPR036390">
    <property type="entry name" value="WH_DNA-bd_sf"/>
</dbReference>
<proteinExistence type="predicted"/>
<organism evidence="5 6">
    <name type="scientific">Salinisphaera shabanensis E1L3A</name>
    <dbReference type="NCBI Taxonomy" id="1033802"/>
    <lineage>
        <taxon>Bacteria</taxon>
        <taxon>Pseudomonadati</taxon>
        <taxon>Pseudomonadota</taxon>
        <taxon>Gammaproteobacteria</taxon>
        <taxon>Salinisphaerales</taxon>
        <taxon>Salinisphaeraceae</taxon>
        <taxon>Salinisphaera</taxon>
    </lineage>
</organism>
<dbReference type="InterPro" id="IPR019887">
    <property type="entry name" value="Tscrpt_reg_AsnC/Lrp_C"/>
</dbReference>
<dbReference type="OrthoDB" id="8590699at2"/>
<keyword evidence="6" id="KW-1185">Reference proteome</keyword>
<dbReference type="STRING" id="1033802.SSPSH_000523"/>
<dbReference type="EC" id="2.6.1.62" evidence="5"/>
<sequence length="161" mass="18223">MKSSSEHVELDRFDRQIVELLQADGRISNQALAEAVNLSPSPCLRRVRALEEAGVITGYHARVNDRALGYGLTALLLISMDKHTPERFEHFEARVAALPEVQECLLITGQEADYQLRIAVTDMDDYQRLLLEHITRIEGVSGVHSSFVLRRVLHDRVLPPR</sequence>
<dbReference type="PANTHER" id="PTHR30154:SF34">
    <property type="entry name" value="TRANSCRIPTIONAL REGULATOR AZLB"/>
    <property type="match status" value="1"/>
</dbReference>
<name>U2G2J5_9GAMM</name>
<evidence type="ECO:0000313" key="5">
    <source>
        <dbReference type="EMBL" id="ERJ20413.1"/>
    </source>
</evidence>
<dbReference type="eggNOG" id="COG1522">
    <property type="taxonomic scope" value="Bacteria"/>
</dbReference>
<dbReference type="PANTHER" id="PTHR30154">
    <property type="entry name" value="LEUCINE-RESPONSIVE REGULATORY PROTEIN"/>
    <property type="match status" value="1"/>
</dbReference>
<dbReference type="Gene3D" id="1.10.10.10">
    <property type="entry name" value="Winged helix-like DNA-binding domain superfamily/Winged helix DNA-binding domain"/>
    <property type="match status" value="1"/>
</dbReference>
<dbReference type="RefSeq" id="WP_021031322.1">
    <property type="nucleotide sequence ID" value="NZ_AFNV02000003.1"/>
</dbReference>
<dbReference type="Pfam" id="PF01037">
    <property type="entry name" value="AsnC_trans_reg"/>
    <property type="match status" value="1"/>
</dbReference>
<dbReference type="CDD" id="cd00090">
    <property type="entry name" value="HTH_ARSR"/>
    <property type="match status" value="1"/>
</dbReference>
<reference evidence="5 6" key="2">
    <citation type="journal article" date="2013" name="PLoS ONE">
        <title>INDIGO - INtegrated Data Warehouse of MIcrobial GenOmes with Examples from the Red Sea Extremophiles.</title>
        <authorList>
            <person name="Alam I."/>
            <person name="Antunes A."/>
            <person name="Kamau A.A."/>
            <person name="Ba Alawi W."/>
            <person name="Kalkatawi M."/>
            <person name="Stingl U."/>
            <person name="Bajic V.B."/>
        </authorList>
    </citation>
    <scope>NUCLEOTIDE SEQUENCE [LARGE SCALE GENOMIC DNA]</scope>
    <source>
        <strain evidence="5 6">E1L3A</strain>
    </source>
</reference>